<evidence type="ECO:0000256" key="8">
    <source>
        <dbReference type="ARBA" id="ARBA00022989"/>
    </source>
</evidence>
<sequence length="621" mass="69793">MEKFDKNYIIGFVLLFLMYGSYMYFYPAVPKELPVSETTQEVQNTNSATNTTANTPVVLDSAAAQAQYGSFASAVNGEAKDIVLENTELIVTISSKGGVVKEVALKNHKTYDDFNNGIDAPMVIIDENNSDIDLEIKTPSGIVNLSDLYFTVSSQSSNSAVLELKLADGKSVKHAYSLPETGYLLDYDLSFDGTAGLINNEAVSFKWENKLKRLENDLEENRKAAQVNYYETDGDFEDIGLNSTSDEIEQAESPISWFSFKQKYFTSGFVSKNEGLDNLSISLLTPKNDTTIVKDATISALIPISALTSGKGNFRYYFGPNTSKDLNTVAEGFSQNLYLGYDIIKPINKYVFVPLFNWLEQFFSNYGFLIIVVVLIIKFTLTPLLYKSYTSSAKMKILAPEIAEIKERVGDDSVKVQQETMKLYQQVGVSPLSGCIPMLLQMPILMSVFFLFPNMEMFRQKGFLWAKDLSTYDAPLSWATDLPVIGNHLSLFVVLMTISSLAFTYYNNQITPAQPGPVDMKKISYIFPLVFFFVLNSFPAALSFYYLVSNLVTIAQQLTVKRFIDEDKIKAVLEENKKNYATKPPKKKNKFANYMQKQLQAQEEANKVKAQELKKRKNKGK</sequence>
<dbReference type="InterPro" id="IPR028053">
    <property type="entry name" value="Membr_insert_YidC_N"/>
</dbReference>
<dbReference type="InterPro" id="IPR001708">
    <property type="entry name" value="YidC/ALB3/OXA1/COX18"/>
</dbReference>
<evidence type="ECO:0000259" key="14">
    <source>
        <dbReference type="Pfam" id="PF02096"/>
    </source>
</evidence>
<keyword evidence="9 13" id="KW-0472">Membrane</keyword>
<evidence type="ECO:0000259" key="15">
    <source>
        <dbReference type="Pfam" id="PF14849"/>
    </source>
</evidence>
<dbReference type="HAMAP" id="MF_01810">
    <property type="entry name" value="YidC_type1"/>
    <property type="match status" value="1"/>
</dbReference>
<dbReference type="OrthoDB" id="9780552at2"/>
<keyword evidence="10 13" id="KW-0143">Chaperone</keyword>
<accession>A0A2Z4GCP9</accession>
<feature type="transmembrane region" description="Helical" evidence="13">
    <location>
        <begin position="431"/>
        <end position="452"/>
    </location>
</feature>
<keyword evidence="8 13" id="KW-1133">Transmembrane helix</keyword>
<dbReference type="Proteomes" id="UP000249873">
    <property type="component" value="Chromosome"/>
</dbReference>
<dbReference type="PRINTS" id="PR00701">
    <property type="entry name" value="60KDINNERMP"/>
</dbReference>
<dbReference type="InterPro" id="IPR028055">
    <property type="entry name" value="YidC/Oxa/ALB_C"/>
</dbReference>
<dbReference type="PANTHER" id="PTHR12428:SF65">
    <property type="entry name" value="CYTOCHROME C OXIDASE ASSEMBLY PROTEIN COX18, MITOCHONDRIAL"/>
    <property type="match status" value="1"/>
</dbReference>
<dbReference type="RefSeq" id="WP_111372063.1">
    <property type="nucleotide sequence ID" value="NZ_CP029480.1"/>
</dbReference>
<evidence type="ECO:0000256" key="12">
    <source>
        <dbReference type="ARBA" id="ARBA00033342"/>
    </source>
</evidence>
<feature type="domain" description="Membrane insertase YidC N-terminal" evidence="15">
    <location>
        <begin position="82"/>
        <end position="350"/>
    </location>
</feature>
<evidence type="ECO:0000313" key="17">
    <source>
        <dbReference type="Proteomes" id="UP000249873"/>
    </source>
</evidence>
<protein>
    <recommendedName>
        <fullName evidence="3 13">Membrane protein insertase YidC</fullName>
    </recommendedName>
    <alternativeName>
        <fullName evidence="12 13">Foldase YidC</fullName>
    </alternativeName>
    <alternativeName>
        <fullName evidence="11 13">Membrane integrase YidC</fullName>
    </alternativeName>
    <alternativeName>
        <fullName evidence="13">Membrane protein YidC</fullName>
    </alternativeName>
</protein>
<dbReference type="NCBIfam" id="NF002356">
    <property type="entry name" value="PRK01318.2-3"/>
    <property type="match status" value="1"/>
</dbReference>
<dbReference type="PANTHER" id="PTHR12428">
    <property type="entry name" value="OXA1"/>
    <property type="match status" value="1"/>
</dbReference>
<evidence type="ECO:0000256" key="9">
    <source>
        <dbReference type="ARBA" id="ARBA00023136"/>
    </source>
</evidence>
<keyword evidence="4 13" id="KW-0813">Transport</keyword>
<evidence type="ECO:0000256" key="10">
    <source>
        <dbReference type="ARBA" id="ARBA00023186"/>
    </source>
</evidence>
<dbReference type="CDD" id="cd19961">
    <property type="entry name" value="EcYidC-like_peri"/>
    <property type="match status" value="1"/>
</dbReference>
<dbReference type="GO" id="GO:0005886">
    <property type="term" value="C:plasma membrane"/>
    <property type="evidence" value="ECO:0007669"/>
    <property type="project" value="UniProtKB-SubCell"/>
</dbReference>
<dbReference type="GO" id="GO:0015031">
    <property type="term" value="P:protein transport"/>
    <property type="evidence" value="ECO:0007669"/>
    <property type="project" value="UniProtKB-KW"/>
</dbReference>
<evidence type="ECO:0000256" key="4">
    <source>
        <dbReference type="ARBA" id="ARBA00022448"/>
    </source>
</evidence>
<dbReference type="InterPro" id="IPR047196">
    <property type="entry name" value="YidC_ALB_C"/>
</dbReference>
<dbReference type="Gene3D" id="2.70.98.90">
    <property type="match status" value="1"/>
</dbReference>
<evidence type="ECO:0000256" key="13">
    <source>
        <dbReference type="HAMAP-Rule" id="MF_01810"/>
    </source>
</evidence>
<dbReference type="GO" id="GO:0051205">
    <property type="term" value="P:protein insertion into membrane"/>
    <property type="evidence" value="ECO:0007669"/>
    <property type="project" value="TreeGrafter"/>
</dbReference>
<evidence type="ECO:0000256" key="1">
    <source>
        <dbReference type="ARBA" id="ARBA00004429"/>
    </source>
</evidence>
<dbReference type="InterPro" id="IPR038221">
    <property type="entry name" value="YidC_periplasmic_sf"/>
</dbReference>
<evidence type="ECO:0000256" key="6">
    <source>
        <dbReference type="ARBA" id="ARBA00022692"/>
    </source>
</evidence>
<keyword evidence="5 13" id="KW-1003">Cell membrane</keyword>
<evidence type="ECO:0000256" key="5">
    <source>
        <dbReference type="ARBA" id="ARBA00022475"/>
    </source>
</evidence>
<reference evidence="16 17" key="1">
    <citation type="submission" date="2018-05" db="EMBL/GenBank/DDBJ databases">
        <title>Complete genome sequence of Arcticibacterium luteifluviistationis SM1504T, a cytophagaceae bacterium isolated from Arctic surface seawater.</title>
        <authorList>
            <person name="Li Y."/>
            <person name="Qin Q.-L."/>
        </authorList>
    </citation>
    <scope>NUCLEOTIDE SEQUENCE [LARGE SCALE GENOMIC DNA]</scope>
    <source>
        <strain evidence="16 17">SM1504</strain>
    </source>
</reference>
<dbReference type="Pfam" id="PF14849">
    <property type="entry name" value="YidC_periplas"/>
    <property type="match status" value="1"/>
</dbReference>
<organism evidence="16 17">
    <name type="scientific">Arcticibacterium luteifluviistationis</name>
    <dbReference type="NCBI Taxonomy" id="1784714"/>
    <lineage>
        <taxon>Bacteria</taxon>
        <taxon>Pseudomonadati</taxon>
        <taxon>Bacteroidota</taxon>
        <taxon>Cytophagia</taxon>
        <taxon>Cytophagales</taxon>
        <taxon>Leadbetterellaceae</taxon>
        <taxon>Arcticibacterium</taxon>
    </lineage>
</organism>
<keyword evidence="17" id="KW-1185">Reference proteome</keyword>
<comment type="subunit">
    <text evidence="13">Interacts with the Sec translocase complex via SecD. Specifically interacts with transmembrane segments of nascent integral membrane proteins during membrane integration.</text>
</comment>
<feature type="transmembrane region" description="Helical" evidence="13">
    <location>
        <begin position="7"/>
        <end position="26"/>
    </location>
</feature>
<dbReference type="NCBIfam" id="TIGR03593">
    <property type="entry name" value="yidC_nterm"/>
    <property type="match status" value="1"/>
</dbReference>
<dbReference type="EMBL" id="CP029480">
    <property type="protein sequence ID" value="AWV98870.1"/>
    <property type="molecule type" value="Genomic_DNA"/>
</dbReference>
<feature type="transmembrane region" description="Helical" evidence="13">
    <location>
        <begin position="485"/>
        <end position="506"/>
    </location>
</feature>
<dbReference type="CDD" id="cd20070">
    <property type="entry name" value="5TM_YidC_Alb3"/>
    <property type="match status" value="1"/>
</dbReference>
<dbReference type="NCBIfam" id="TIGR03592">
    <property type="entry name" value="yidC_oxa1_cterm"/>
    <property type="match status" value="1"/>
</dbReference>
<proteinExistence type="inferred from homology"/>
<evidence type="ECO:0000313" key="16">
    <source>
        <dbReference type="EMBL" id="AWV98870.1"/>
    </source>
</evidence>
<evidence type="ECO:0000256" key="11">
    <source>
        <dbReference type="ARBA" id="ARBA00033245"/>
    </source>
</evidence>
<comment type="similarity">
    <text evidence="2 13">Belongs to the OXA1/ALB3/YidC family. Type 1 subfamily.</text>
</comment>
<keyword evidence="6 13" id="KW-0812">Transmembrane</keyword>
<comment type="subcellular location">
    <subcellularLocation>
        <location evidence="1">Cell inner membrane</location>
        <topology evidence="1">Multi-pass membrane protein</topology>
    </subcellularLocation>
    <subcellularLocation>
        <location evidence="13">Cell membrane</location>
        <topology evidence="13">Multi-pass membrane protein</topology>
    </subcellularLocation>
</comment>
<evidence type="ECO:0000256" key="3">
    <source>
        <dbReference type="ARBA" id="ARBA00015325"/>
    </source>
</evidence>
<dbReference type="InterPro" id="IPR019998">
    <property type="entry name" value="Membr_insert_YidC"/>
</dbReference>
<dbReference type="GO" id="GO:0032977">
    <property type="term" value="F:membrane insertase activity"/>
    <property type="evidence" value="ECO:0007669"/>
    <property type="project" value="InterPro"/>
</dbReference>
<dbReference type="AlphaFoldDB" id="A0A2Z4GCP9"/>
<feature type="domain" description="Membrane insertase YidC/Oxa/ALB C-terminal" evidence="14">
    <location>
        <begin position="366"/>
        <end position="562"/>
    </location>
</feature>
<feature type="transmembrane region" description="Helical" evidence="13">
    <location>
        <begin position="526"/>
        <end position="548"/>
    </location>
</feature>
<gene>
    <name evidence="13" type="primary">yidC</name>
    <name evidence="16" type="ORF">DJ013_12085</name>
</gene>
<evidence type="ECO:0000256" key="2">
    <source>
        <dbReference type="ARBA" id="ARBA00010527"/>
    </source>
</evidence>
<dbReference type="KEGG" id="als:DJ013_12085"/>
<dbReference type="Pfam" id="PF02096">
    <property type="entry name" value="60KD_IMP"/>
    <property type="match status" value="1"/>
</dbReference>
<evidence type="ECO:0000256" key="7">
    <source>
        <dbReference type="ARBA" id="ARBA00022927"/>
    </source>
</evidence>
<feature type="transmembrane region" description="Helical" evidence="13">
    <location>
        <begin position="366"/>
        <end position="386"/>
    </location>
</feature>
<keyword evidence="7 13" id="KW-0653">Protein transport</keyword>
<name>A0A2Z4GCP9_9BACT</name>
<comment type="function">
    <text evidence="13">Required for the insertion and/or proper folding and/or complex formation of integral membrane proteins into the membrane. Involved in integration of membrane proteins that insert both dependently and independently of the Sec translocase complex, as well as at least some lipoproteins. Aids folding of multispanning membrane proteins.</text>
</comment>